<reference evidence="2 3" key="1">
    <citation type="submission" date="2018-07" db="EMBL/GenBank/DDBJ databases">
        <title>The complete nuclear genome of the prasinophyte Chloropicon primus (CCMP1205).</title>
        <authorList>
            <person name="Pombert J.-F."/>
            <person name="Otis C."/>
            <person name="Turmel M."/>
            <person name="Lemieux C."/>
        </authorList>
    </citation>
    <scope>NUCLEOTIDE SEQUENCE [LARGE SCALE GENOMIC DNA]</scope>
    <source>
        <strain evidence="2 3">CCMP1205</strain>
    </source>
</reference>
<gene>
    <name evidence="2" type="ORF">A3770_08p52660</name>
</gene>
<dbReference type="InterPro" id="IPR050965">
    <property type="entry name" value="UPF0336/Enoyl-CoA_hydratase"/>
</dbReference>
<protein>
    <recommendedName>
        <fullName evidence="1">MaoC-like domain-containing protein</fullName>
    </recommendedName>
</protein>
<dbReference type="InterPro" id="IPR029069">
    <property type="entry name" value="HotDog_dom_sf"/>
</dbReference>
<dbReference type="STRING" id="1764295.A0A5B8MPZ5"/>
<accession>A0A5B8MPZ5</accession>
<dbReference type="OrthoDB" id="3592703at2759"/>
<dbReference type="PANTHER" id="PTHR43437">
    <property type="entry name" value="HYDROXYACYL-THIOESTER DEHYDRATASE TYPE 2, MITOCHONDRIAL-RELATED"/>
    <property type="match status" value="1"/>
</dbReference>
<proteinExistence type="predicted"/>
<sequence length="157" mass="16921">MAMAMAMATRCSRSVCTAMASSTASMSCTSRDIVAIGDAYVKEASFTPEDVKQFVHLTGDENPIHQKAVALVPGWLTASIFPSIIGSEFPGSLYLEQSVRFKKKIYVGEGLTAKLVVKRVQGRQAVFDTQCFHDDTGEVVVEGEARALLKQGKGGKQ</sequence>
<organism evidence="2 3">
    <name type="scientific">Chloropicon primus</name>
    <dbReference type="NCBI Taxonomy" id="1764295"/>
    <lineage>
        <taxon>Eukaryota</taxon>
        <taxon>Viridiplantae</taxon>
        <taxon>Chlorophyta</taxon>
        <taxon>Chloropicophyceae</taxon>
        <taxon>Chloropicales</taxon>
        <taxon>Chloropicaceae</taxon>
        <taxon>Chloropicon</taxon>
    </lineage>
</organism>
<dbReference type="PANTHER" id="PTHR43437:SF3">
    <property type="entry name" value="HYDROXYACYL-THIOESTER DEHYDRATASE TYPE 2, MITOCHONDRIAL"/>
    <property type="match status" value="1"/>
</dbReference>
<evidence type="ECO:0000313" key="2">
    <source>
        <dbReference type="EMBL" id="QDZ22748.1"/>
    </source>
</evidence>
<dbReference type="Proteomes" id="UP000316726">
    <property type="component" value="Chromosome 8"/>
</dbReference>
<dbReference type="GO" id="GO:0006633">
    <property type="term" value="P:fatty acid biosynthetic process"/>
    <property type="evidence" value="ECO:0007669"/>
    <property type="project" value="TreeGrafter"/>
</dbReference>
<dbReference type="Pfam" id="PF01575">
    <property type="entry name" value="MaoC_dehydratas"/>
    <property type="match status" value="1"/>
</dbReference>
<keyword evidence="3" id="KW-1185">Reference proteome</keyword>
<feature type="domain" description="MaoC-like" evidence="1">
    <location>
        <begin position="42"/>
        <end position="124"/>
    </location>
</feature>
<dbReference type="AlphaFoldDB" id="A0A5B8MPZ5"/>
<evidence type="ECO:0000313" key="3">
    <source>
        <dbReference type="Proteomes" id="UP000316726"/>
    </source>
</evidence>
<dbReference type="EMBL" id="CP031041">
    <property type="protein sequence ID" value="QDZ22748.1"/>
    <property type="molecule type" value="Genomic_DNA"/>
</dbReference>
<dbReference type="Gene3D" id="3.10.129.10">
    <property type="entry name" value="Hotdog Thioesterase"/>
    <property type="match status" value="1"/>
</dbReference>
<dbReference type="GO" id="GO:0005739">
    <property type="term" value="C:mitochondrion"/>
    <property type="evidence" value="ECO:0007669"/>
    <property type="project" value="TreeGrafter"/>
</dbReference>
<dbReference type="InterPro" id="IPR002539">
    <property type="entry name" value="MaoC-like_dom"/>
</dbReference>
<dbReference type="GO" id="GO:0019171">
    <property type="term" value="F:(3R)-hydroxyacyl-[acyl-carrier-protein] dehydratase activity"/>
    <property type="evidence" value="ECO:0007669"/>
    <property type="project" value="TreeGrafter"/>
</dbReference>
<evidence type="ECO:0000259" key="1">
    <source>
        <dbReference type="Pfam" id="PF01575"/>
    </source>
</evidence>
<dbReference type="SUPFAM" id="SSF54637">
    <property type="entry name" value="Thioesterase/thiol ester dehydrase-isomerase"/>
    <property type="match status" value="1"/>
</dbReference>
<name>A0A5B8MPZ5_9CHLO</name>